<evidence type="ECO:0000313" key="1">
    <source>
        <dbReference type="EMBL" id="GLS13167.1"/>
    </source>
</evidence>
<organism evidence="1 2">
    <name type="scientific">Hydrogenophaga electricum</name>
    <dbReference type="NCBI Taxonomy" id="1230953"/>
    <lineage>
        <taxon>Bacteria</taxon>
        <taxon>Pseudomonadati</taxon>
        <taxon>Pseudomonadota</taxon>
        <taxon>Betaproteobacteria</taxon>
        <taxon>Burkholderiales</taxon>
        <taxon>Comamonadaceae</taxon>
        <taxon>Hydrogenophaga</taxon>
    </lineage>
</organism>
<gene>
    <name evidence="1" type="ORF">GCM10007935_05960</name>
</gene>
<dbReference type="EMBL" id="BSPB01000003">
    <property type="protein sequence ID" value="GLS13167.1"/>
    <property type="molecule type" value="Genomic_DNA"/>
</dbReference>
<sequence length="248" mass="27034">MTASISDDGLSMWTDMPGSDVRLAQSNVYVSGAPTSFFFVGVILVDNTSAGNARLAKQIPPEFGVTLAPAVTQSLQRAAEALKPRTLNLSNQHAANLDMHLTPMVRMVHVGDGNFNLEPQVKVDFLDSEGKRQTRTYLYNSGLALPVQGAGNAWGNDKLRLFHRHLSHAYGVLAQVILMDQQGRFQKSLNAETPNVIKESKAGLVTVKLILIEDLGDALVTHEMVGSNRGTQRFIVEDKRTAAQLVIL</sequence>
<dbReference type="Proteomes" id="UP001156903">
    <property type="component" value="Unassembled WGS sequence"/>
</dbReference>
<keyword evidence="2" id="KW-1185">Reference proteome</keyword>
<reference evidence="2" key="1">
    <citation type="journal article" date="2019" name="Int. J. Syst. Evol. Microbiol.">
        <title>The Global Catalogue of Microorganisms (GCM) 10K type strain sequencing project: providing services to taxonomists for standard genome sequencing and annotation.</title>
        <authorList>
            <consortium name="The Broad Institute Genomics Platform"/>
            <consortium name="The Broad Institute Genome Sequencing Center for Infectious Disease"/>
            <person name="Wu L."/>
            <person name="Ma J."/>
        </authorList>
    </citation>
    <scope>NUCLEOTIDE SEQUENCE [LARGE SCALE GENOMIC DNA]</scope>
    <source>
        <strain evidence="2">NBRC 109341</strain>
    </source>
</reference>
<proteinExistence type="predicted"/>
<comment type="caution">
    <text evidence="1">The sequence shown here is derived from an EMBL/GenBank/DDBJ whole genome shotgun (WGS) entry which is preliminary data.</text>
</comment>
<protein>
    <submittedName>
        <fullName evidence="1">Uncharacterized protein</fullName>
    </submittedName>
</protein>
<evidence type="ECO:0000313" key="2">
    <source>
        <dbReference type="Proteomes" id="UP001156903"/>
    </source>
</evidence>
<name>A0ABQ6C4K9_9BURK</name>
<accession>A0ABQ6C4K9</accession>